<feature type="compositionally biased region" description="Basic and acidic residues" evidence="1">
    <location>
        <begin position="79"/>
        <end position="89"/>
    </location>
</feature>
<dbReference type="InParanoid" id="A0A6C2YKT4"/>
<dbReference type="EMBL" id="LR593887">
    <property type="protein sequence ID" value="VTS00048.1"/>
    <property type="molecule type" value="Genomic_DNA"/>
</dbReference>
<evidence type="ECO:0000259" key="2">
    <source>
        <dbReference type="Pfam" id="PF20002"/>
    </source>
</evidence>
<reference evidence="3" key="1">
    <citation type="submission" date="2019-04" db="EMBL/GenBank/DDBJ databases">
        <authorList>
            <consortium name="Science for Life Laboratories"/>
        </authorList>
    </citation>
    <scope>NUCLEOTIDE SEQUENCE</scope>
    <source>
        <strain evidence="3">MBLW1</strain>
    </source>
</reference>
<dbReference type="InterPro" id="IPR045483">
    <property type="entry name" value="fvmX3-analog"/>
</dbReference>
<feature type="region of interest" description="Disordered" evidence="1">
    <location>
        <begin position="61"/>
        <end position="89"/>
    </location>
</feature>
<keyword evidence="4" id="KW-1185">Reference proteome</keyword>
<dbReference type="RefSeq" id="WP_162657212.1">
    <property type="nucleotide sequence ID" value="NZ_LR593887.1"/>
</dbReference>
<evidence type="ECO:0000313" key="3">
    <source>
        <dbReference type="EMBL" id="VIP01987.1"/>
    </source>
</evidence>
<evidence type="ECO:0000313" key="4">
    <source>
        <dbReference type="Proteomes" id="UP000464378"/>
    </source>
</evidence>
<dbReference type="Proteomes" id="UP000464378">
    <property type="component" value="Chromosome"/>
</dbReference>
<sequence>MAELTISLRRDPTTGKQDIHISLRSDEDALPHEHEEMHRQLVEKLVGQGVLNADDVGKVVVEREQSQKQPASPTSSGPEGERRAADQGN</sequence>
<accession>A0A6C2YKT4</accession>
<proteinExistence type="predicted"/>
<evidence type="ECO:0000256" key="1">
    <source>
        <dbReference type="SAM" id="MobiDB-lite"/>
    </source>
</evidence>
<dbReference type="AlphaFoldDB" id="A0A6C2YKT4"/>
<dbReference type="Pfam" id="PF20002">
    <property type="entry name" value="fvmX3-analog"/>
    <property type="match status" value="1"/>
</dbReference>
<protein>
    <recommendedName>
        <fullName evidence="2">FtsH ternary system domain-containing protein</fullName>
    </recommendedName>
</protein>
<gene>
    <name evidence="3" type="ORF">GMBLW1_19730</name>
</gene>
<feature type="compositionally biased region" description="Polar residues" evidence="1">
    <location>
        <begin position="67"/>
        <end position="77"/>
    </location>
</feature>
<dbReference type="EMBL" id="LR586016">
    <property type="protein sequence ID" value="VIP01987.1"/>
    <property type="molecule type" value="Genomic_DNA"/>
</dbReference>
<dbReference type="KEGG" id="tim:GMBLW1_19730"/>
<name>A0A6C2YKT4_9BACT</name>
<organism evidence="3">
    <name type="scientific">Tuwongella immobilis</name>
    <dbReference type="NCBI Taxonomy" id="692036"/>
    <lineage>
        <taxon>Bacteria</taxon>
        <taxon>Pseudomonadati</taxon>
        <taxon>Planctomycetota</taxon>
        <taxon>Planctomycetia</taxon>
        <taxon>Gemmatales</taxon>
        <taxon>Gemmataceae</taxon>
        <taxon>Tuwongella</taxon>
    </lineage>
</organism>
<feature type="domain" description="FtsH ternary system" evidence="2">
    <location>
        <begin position="1"/>
        <end position="88"/>
    </location>
</feature>